<feature type="transmembrane region" description="Helical" evidence="1">
    <location>
        <begin position="109"/>
        <end position="133"/>
    </location>
</feature>
<proteinExistence type="predicted"/>
<dbReference type="EMBL" id="CP122537">
    <property type="protein sequence ID" value="WGH77877.1"/>
    <property type="molecule type" value="Genomic_DNA"/>
</dbReference>
<protein>
    <submittedName>
        <fullName evidence="3">Ion channel</fullName>
    </submittedName>
</protein>
<reference evidence="3 4" key="1">
    <citation type="submission" date="2023-04" db="EMBL/GenBank/DDBJ databases">
        <title>Jannaschia ovalis sp. nov., a marine bacterium isolated from sea tidal flat.</title>
        <authorList>
            <person name="Kwon D.Y."/>
            <person name="Kim J.-J."/>
        </authorList>
    </citation>
    <scope>NUCLEOTIDE SEQUENCE [LARGE SCALE GENOMIC DNA]</scope>
    <source>
        <strain evidence="3 4">GRR-S6-38</strain>
    </source>
</reference>
<evidence type="ECO:0000259" key="2">
    <source>
        <dbReference type="Pfam" id="PF07885"/>
    </source>
</evidence>
<dbReference type="Pfam" id="PF07885">
    <property type="entry name" value="Ion_trans_2"/>
    <property type="match status" value="1"/>
</dbReference>
<dbReference type="SUPFAM" id="SSF81324">
    <property type="entry name" value="Voltage-gated potassium channels"/>
    <property type="match status" value="1"/>
</dbReference>
<dbReference type="InterPro" id="IPR013099">
    <property type="entry name" value="K_chnl_dom"/>
</dbReference>
<keyword evidence="1" id="KW-1133">Transmembrane helix</keyword>
<accession>A0ABY8L935</accession>
<keyword evidence="4" id="KW-1185">Reference proteome</keyword>
<evidence type="ECO:0000313" key="3">
    <source>
        <dbReference type="EMBL" id="WGH77877.1"/>
    </source>
</evidence>
<sequence>MAIVLQIALGGALLILCALMHLAVAARALSYLRHARPFVAQPSPRRFFKVTGGLFAVFLASHTVQIYLWAIAVWLTGALTGREPPIYFALVTYTTLGYGDVTLSEGFRVFGAMASVTGILMFGLTTAFLVGVFSNALNAARKE</sequence>
<name>A0ABY8L935_9RHOB</name>
<dbReference type="RefSeq" id="WP_279964492.1">
    <property type="nucleotide sequence ID" value="NZ_CP122537.1"/>
</dbReference>
<dbReference type="Proteomes" id="UP001243420">
    <property type="component" value="Chromosome"/>
</dbReference>
<evidence type="ECO:0000313" key="4">
    <source>
        <dbReference type="Proteomes" id="UP001243420"/>
    </source>
</evidence>
<organism evidence="3 4">
    <name type="scientific">Jannaschia ovalis</name>
    <dbReference type="NCBI Taxonomy" id="3038773"/>
    <lineage>
        <taxon>Bacteria</taxon>
        <taxon>Pseudomonadati</taxon>
        <taxon>Pseudomonadota</taxon>
        <taxon>Alphaproteobacteria</taxon>
        <taxon>Rhodobacterales</taxon>
        <taxon>Roseobacteraceae</taxon>
        <taxon>Jannaschia</taxon>
    </lineage>
</organism>
<keyword evidence="1" id="KW-0472">Membrane</keyword>
<keyword evidence="1" id="KW-0812">Transmembrane</keyword>
<feature type="transmembrane region" description="Helical" evidence="1">
    <location>
        <begin position="52"/>
        <end position="74"/>
    </location>
</feature>
<dbReference type="Gene3D" id="1.10.287.70">
    <property type="match status" value="1"/>
</dbReference>
<evidence type="ECO:0000256" key="1">
    <source>
        <dbReference type="SAM" id="Phobius"/>
    </source>
</evidence>
<feature type="domain" description="Potassium channel" evidence="2">
    <location>
        <begin position="86"/>
        <end position="133"/>
    </location>
</feature>
<gene>
    <name evidence="3" type="ORF">P8627_12650</name>
</gene>